<feature type="transmembrane region" description="Helical" evidence="2">
    <location>
        <begin position="174"/>
        <end position="193"/>
    </location>
</feature>
<dbReference type="Proteomes" id="UP001046870">
    <property type="component" value="Chromosome 5"/>
</dbReference>
<comment type="caution">
    <text evidence="3">The sequence shown here is derived from an EMBL/GenBank/DDBJ whole genome shotgun (WGS) entry which is preliminary data.</text>
</comment>
<dbReference type="GO" id="GO:0055080">
    <property type="term" value="P:monoatomic cation homeostasis"/>
    <property type="evidence" value="ECO:0007669"/>
    <property type="project" value="TreeGrafter"/>
</dbReference>
<feature type="region of interest" description="Disordered" evidence="1">
    <location>
        <begin position="520"/>
        <end position="551"/>
    </location>
</feature>
<accession>A0A9D3Q4Y6</accession>
<feature type="transmembrane region" description="Helical" evidence="2">
    <location>
        <begin position="270"/>
        <end position="296"/>
    </location>
</feature>
<keyword evidence="2" id="KW-1133">Transmembrane helix</keyword>
<dbReference type="GO" id="GO:0005886">
    <property type="term" value="C:plasma membrane"/>
    <property type="evidence" value="ECO:0007669"/>
    <property type="project" value="TreeGrafter"/>
</dbReference>
<evidence type="ECO:0000313" key="4">
    <source>
        <dbReference type="Proteomes" id="UP001046870"/>
    </source>
</evidence>
<evidence type="ECO:0000313" key="3">
    <source>
        <dbReference type="EMBL" id="KAG7477358.1"/>
    </source>
</evidence>
<reference evidence="3" key="1">
    <citation type="submission" date="2021-01" db="EMBL/GenBank/DDBJ databases">
        <authorList>
            <person name="Zahm M."/>
            <person name="Roques C."/>
            <person name="Cabau C."/>
            <person name="Klopp C."/>
            <person name="Donnadieu C."/>
            <person name="Jouanno E."/>
            <person name="Lampietro C."/>
            <person name="Louis A."/>
            <person name="Herpin A."/>
            <person name="Echchiki A."/>
            <person name="Berthelot C."/>
            <person name="Parey E."/>
            <person name="Roest-Crollius H."/>
            <person name="Braasch I."/>
            <person name="Postlethwait J."/>
            <person name="Bobe J."/>
            <person name="Montfort J."/>
            <person name="Bouchez O."/>
            <person name="Begum T."/>
            <person name="Mejri S."/>
            <person name="Adams A."/>
            <person name="Chen W.-J."/>
            <person name="Guiguen Y."/>
        </authorList>
    </citation>
    <scope>NUCLEOTIDE SEQUENCE</scope>
    <source>
        <strain evidence="3">YG-15Mar2019-1</strain>
        <tissue evidence="3">Brain</tissue>
    </source>
</reference>
<dbReference type="GO" id="GO:0005262">
    <property type="term" value="F:calcium channel activity"/>
    <property type="evidence" value="ECO:0007669"/>
    <property type="project" value="TreeGrafter"/>
</dbReference>
<dbReference type="PANTHER" id="PTHR13800">
    <property type="entry name" value="TRANSIENT RECEPTOR POTENTIAL CATION CHANNEL, SUBFAMILY M, MEMBER 6"/>
    <property type="match status" value="1"/>
</dbReference>
<feature type="compositionally biased region" description="Basic and acidic residues" evidence="1">
    <location>
        <begin position="422"/>
        <end position="432"/>
    </location>
</feature>
<feature type="transmembrane region" description="Helical" evidence="2">
    <location>
        <begin position="109"/>
        <end position="129"/>
    </location>
</feature>
<keyword evidence="2" id="KW-0472">Membrane</keyword>
<protein>
    <submittedName>
        <fullName evidence="3">Uncharacterized protein</fullName>
    </submittedName>
</protein>
<keyword evidence="4" id="KW-1185">Reference proteome</keyword>
<proteinExistence type="predicted"/>
<evidence type="ECO:0000256" key="1">
    <source>
        <dbReference type="SAM" id="MobiDB-lite"/>
    </source>
</evidence>
<organism evidence="3 4">
    <name type="scientific">Megalops atlanticus</name>
    <name type="common">Tarpon</name>
    <name type="synonym">Clupea gigantea</name>
    <dbReference type="NCBI Taxonomy" id="7932"/>
    <lineage>
        <taxon>Eukaryota</taxon>
        <taxon>Metazoa</taxon>
        <taxon>Chordata</taxon>
        <taxon>Craniata</taxon>
        <taxon>Vertebrata</taxon>
        <taxon>Euteleostomi</taxon>
        <taxon>Actinopterygii</taxon>
        <taxon>Neopterygii</taxon>
        <taxon>Teleostei</taxon>
        <taxon>Elopiformes</taxon>
        <taxon>Megalopidae</taxon>
        <taxon>Megalops</taxon>
    </lineage>
</organism>
<feature type="compositionally biased region" description="Low complexity" evidence="1">
    <location>
        <begin position="520"/>
        <end position="535"/>
    </location>
</feature>
<dbReference type="InterPro" id="IPR050927">
    <property type="entry name" value="TRPM"/>
</dbReference>
<dbReference type="PANTHER" id="PTHR13800:SF8">
    <property type="entry name" value="TRANSIENT RECEPTOR POTENTIAL CATION CHANNEL SUBFAMILY M MEMBER 7"/>
    <property type="match status" value="1"/>
</dbReference>
<feature type="region of interest" description="Disordered" evidence="1">
    <location>
        <begin position="417"/>
        <end position="438"/>
    </location>
</feature>
<feature type="transmembrane region" description="Helical" evidence="2">
    <location>
        <begin position="135"/>
        <end position="154"/>
    </location>
</feature>
<evidence type="ECO:0000256" key="2">
    <source>
        <dbReference type="SAM" id="Phobius"/>
    </source>
</evidence>
<sequence length="632" mass="71752">MTMEDSEHLLHHLHAHDHIQMGIFKETRQQGDATEAKSETVQVREVHFHPRRIPITRKFYAFYHAPIVKFWFNTVGSAGIVTAIEKTREMFMSEAGKITQKIRVWFSDYFNISDTIAIVSFFVGFGLRFGTGDLFIAGRIVYCLNIIFWFVRLLDIVAVNQYAGPYIMMIGKMVANMFYIVVIMAVILVSYGVPRKAILYPSEEPSWTLAKDVVFQPYWMMYGEVSRTRSMLANAYVKRLLVVCADNSEAKELCGPAVWLTPLLQAVYLFVQYILIVNLLIAFFNNVHLVSIFTCICRKRKKGSRTYGPKLFLTEEDRKRLHDFEEQCVETYFQEKDDQFHSGSEERIRVTSDRVETMCLQLKERASEASKVHNQITRELSVSKNLAPRPLDITSQTQLPVPLKCSMQEGRDLAESLFSRSGGDRGSPEHRSGKQPAMGCKVFVGTPSQHGEPSSLELQDVLVEGSSVEFGAFVGHKDNAVLQRSFRGEPLQEWVISAHQRRAKRRAFLELGCEWERVESSVSGRSPVSPGPESRAAAGENAVQVSPSQQPVPREEALNASTSLYLFRHTHLGARKDSIGSPFKTMDTSYQYSAVERNNLMRLSQSIPFTPVPPKGEPVTVYRLEELSKHPQ</sequence>
<dbReference type="EMBL" id="JAFDVH010000005">
    <property type="protein sequence ID" value="KAG7477358.1"/>
    <property type="molecule type" value="Genomic_DNA"/>
</dbReference>
<gene>
    <name evidence="3" type="ORF">MATL_G00068740</name>
</gene>
<name>A0A9D3Q4Y6_MEGAT</name>
<dbReference type="OrthoDB" id="301415at2759"/>
<keyword evidence="2" id="KW-0812">Transmembrane</keyword>
<dbReference type="AlphaFoldDB" id="A0A9D3Q4Y6"/>